<comment type="caution">
    <text evidence="2">The sequence shown here is derived from an EMBL/GenBank/DDBJ whole genome shotgun (WGS) entry which is preliminary data.</text>
</comment>
<feature type="region of interest" description="Disordered" evidence="1">
    <location>
        <begin position="86"/>
        <end position="137"/>
    </location>
</feature>
<proteinExistence type="predicted"/>
<dbReference type="EMBL" id="NHTK01006079">
    <property type="protein sequence ID" value="PPQ64978.1"/>
    <property type="molecule type" value="Genomic_DNA"/>
</dbReference>
<feature type="non-terminal residue" evidence="2">
    <location>
        <position position="1"/>
    </location>
</feature>
<evidence type="ECO:0000313" key="2">
    <source>
        <dbReference type="EMBL" id="PPQ64978.1"/>
    </source>
</evidence>
<dbReference type="AlphaFoldDB" id="A0A409VFE6"/>
<dbReference type="OrthoDB" id="3044029at2759"/>
<keyword evidence="3" id="KW-1185">Reference proteome</keyword>
<dbReference type="InParanoid" id="A0A409VFE6"/>
<dbReference type="Proteomes" id="UP000284842">
    <property type="component" value="Unassembled WGS sequence"/>
</dbReference>
<organism evidence="2 3">
    <name type="scientific">Panaeolus cyanescens</name>
    <dbReference type="NCBI Taxonomy" id="181874"/>
    <lineage>
        <taxon>Eukaryota</taxon>
        <taxon>Fungi</taxon>
        <taxon>Dikarya</taxon>
        <taxon>Basidiomycota</taxon>
        <taxon>Agaricomycotina</taxon>
        <taxon>Agaricomycetes</taxon>
        <taxon>Agaricomycetidae</taxon>
        <taxon>Agaricales</taxon>
        <taxon>Agaricineae</taxon>
        <taxon>Galeropsidaceae</taxon>
        <taxon>Panaeolus</taxon>
    </lineage>
</organism>
<accession>A0A409VFE6</accession>
<feature type="region of interest" description="Disordered" evidence="1">
    <location>
        <begin position="1"/>
        <end position="35"/>
    </location>
</feature>
<sequence length="137" mass="14324">TGCINPETLDRLDPGDAGGQYDSSGGEGGRGNPVGSVCRGYSHYVELIEPAASRACIRCCDDEDDCPVHRDTEGCPAVIQGNYFTCDVDGGGEDEGDGERFPPQIGGDDGEDDGDGDGENEDGDDGDDDGDDDRKKK</sequence>
<gene>
    <name evidence="2" type="ORF">CVT24_008165</name>
</gene>
<name>A0A409VFE6_9AGAR</name>
<reference evidence="2 3" key="1">
    <citation type="journal article" date="2018" name="Evol. Lett.">
        <title>Horizontal gene cluster transfer increased hallucinogenic mushroom diversity.</title>
        <authorList>
            <person name="Reynolds H.T."/>
            <person name="Vijayakumar V."/>
            <person name="Gluck-Thaler E."/>
            <person name="Korotkin H.B."/>
            <person name="Matheny P.B."/>
            <person name="Slot J.C."/>
        </authorList>
    </citation>
    <scope>NUCLEOTIDE SEQUENCE [LARGE SCALE GENOMIC DNA]</scope>
    <source>
        <strain evidence="2 3">2629</strain>
    </source>
</reference>
<dbReference type="STRING" id="181874.A0A409VFE6"/>
<feature type="compositionally biased region" description="Acidic residues" evidence="1">
    <location>
        <begin position="108"/>
        <end position="131"/>
    </location>
</feature>
<evidence type="ECO:0000256" key="1">
    <source>
        <dbReference type="SAM" id="MobiDB-lite"/>
    </source>
</evidence>
<protein>
    <submittedName>
        <fullName evidence="2">Uncharacterized protein</fullName>
    </submittedName>
</protein>
<evidence type="ECO:0000313" key="3">
    <source>
        <dbReference type="Proteomes" id="UP000284842"/>
    </source>
</evidence>